<sequence>MAKGKQSLVGFRRGMGYFIPDFGDFSIQLIEYQLNGWLSL</sequence>
<proteinExistence type="predicted"/>
<dbReference type="Proteomes" id="UP000248790">
    <property type="component" value="Unassembled WGS sequence"/>
</dbReference>
<evidence type="ECO:0000313" key="1">
    <source>
        <dbReference type="EMBL" id="RAJ95723.1"/>
    </source>
</evidence>
<protein>
    <submittedName>
        <fullName evidence="1">Uncharacterized protein</fullName>
    </submittedName>
</protein>
<dbReference type="EMBL" id="QLMC01000004">
    <property type="protein sequence ID" value="RAJ95723.1"/>
    <property type="molecule type" value="Genomic_DNA"/>
</dbReference>
<accession>A0A327WT92</accession>
<reference evidence="1 2" key="1">
    <citation type="submission" date="2018-06" db="EMBL/GenBank/DDBJ databases">
        <title>Genomic Encyclopedia of Archaeal and Bacterial Type Strains, Phase II (KMG-II): from individual species to whole genera.</title>
        <authorList>
            <person name="Goeker M."/>
        </authorList>
    </citation>
    <scope>NUCLEOTIDE SEQUENCE [LARGE SCALE GENOMIC DNA]</scope>
    <source>
        <strain evidence="1 2">DSM 21851</strain>
    </source>
</reference>
<keyword evidence="2" id="KW-1185">Reference proteome</keyword>
<gene>
    <name evidence="1" type="ORF">LX87_03471</name>
</gene>
<evidence type="ECO:0000313" key="2">
    <source>
        <dbReference type="Proteomes" id="UP000248790"/>
    </source>
</evidence>
<name>A0A327WT92_LARAB</name>
<dbReference type="AlphaFoldDB" id="A0A327WT92"/>
<organism evidence="1 2">
    <name type="scientific">Larkinella arboricola</name>
    <dbReference type="NCBI Taxonomy" id="643671"/>
    <lineage>
        <taxon>Bacteria</taxon>
        <taxon>Pseudomonadati</taxon>
        <taxon>Bacteroidota</taxon>
        <taxon>Cytophagia</taxon>
        <taxon>Cytophagales</taxon>
        <taxon>Spirosomataceae</taxon>
        <taxon>Larkinella</taxon>
    </lineage>
</organism>
<comment type="caution">
    <text evidence="1">The sequence shown here is derived from an EMBL/GenBank/DDBJ whole genome shotgun (WGS) entry which is preliminary data.</text>
</comment>